<protein>
    <submittedName>
        <fullName evidence="1">Uncharacterized protein</fullName>
    </submittedName>
</protein>
<gene>
    <name evidence="1" type="ORF">HGRIS_006533</name>
</gene>
<name>A0ABR3J9T5_9AGAR</name>
<organism evidence="1 2">
    <name type="scientific">Hohenbuehelia grisea</name>
    <dbReference type="NCBI Taxonomy" id="104357"/>
    <lineage>
        <taxon>Eukaryota</taxon>
        <taxon>Fungi</taxon>
        <taxon>Dikarya</taxon>
        <taxon>Basidiomycota</taxon>
        <taxon>Agaricomycotina</taxon>
        <taxon>Agaricomycetes</taxon>
        <taxon>Agaricomycetidae</taxon>
        <taxon>Agaricales</taxon>
        <taxon>Pleurotineae</taxon>
        <taxon>Pleurotaceae</taxon>
        <taxon>Hohenbuehelia</taxon>
    </lineage>
</organism>
<accession>A0ABR3J9T5</accession>
<keyword evidence="2" id="KW-1185">Reference proteome</keyword>
<evidence type="ECO:0000313" key="1">
    <source>
        <dbReference type="EMBL" id="KAL0952243.1"/>
    </source>
</evidence>
<reference evidence="2" key="1">
    <citation type="submission" date="2024-06" db="EMBL/GenBank/DDBJ databases">
        <title>Multi-omics analyses provide insights into the biosynthesis of the anticancer antibiotic pleurotin in Hohenbuehelia grisea.</title>
        <authorList>
            <person name="Weaver J.A."/>
            <person name="Alberti F."/>
        </authorList>
    </citation>
    <scope>NUCLEOTIDE SEQUENCE [LARGE SCALE GENOMIC DNA]</scope>
    <source>
        <strain evidence="2">T-177</strain>
    </source>
</reference>
<evidence type="ECO:0000313" key="2">
    <source>
        <dbReference type="Proteomes" id="UP001556367"/>
    </source>
</evidence>
<sequence length="77" mass="8792">MPELPELTFWETIISECKGAPSTVTRDTEFALRIHPTSFFYDSSKQRYNLTVDRTLLDSYTLDTHASQDDINLSSSS</sequence>
<comment type="caution">
    <text evidence="1">The sequence shown here is derived from an EMBL/GenBank/DDBJ whole genome shotgun (WGS) entry which is preliminary data.</text>
</comment>
<dbReference type="Proteomes" id="UP001556367">
    <property type="component" value="Unassembled WGS sequence"/>
</dbReference>
<dbReference type="EMBL" id="JASNQZ010000010">
    <property type="protein sequence ID" value="KAL0952243.1"/>
    <property type="molecule type" value="Genomic_DNA"/>
</dbReference>
<proteinExistence type="predicted"/>